<feature type="domain" description="CYTH" evidence="2">
    <location>
        <begin position="2"/>
        <end position="152"/>
    </location>
</feature>
<reference evidence="3 4" key="1">
    <citation type="submission" date="2017-12" db="EMBL/GenBank/DDBJ databases">
        <title>The draft genome sequence of Brumimicrobium saltpan LHR20.</title>
        <authorList>
            <person name="Do Z.-J."/>
            <person name="Luo H.-R."/>
        </authorList>
    </citation>
    <scope>NUCLEOTIDE SEQUENCE [LARGE SCALE GENOMIC DNA]</scope>
    <source>
        <strain evidence="3 4">LHR20</strain>
    </source>
</reference>
<dbReference type="PROSITE" id="PS51707">
    <property type="entry name" value="CYTH"/>
    <property type="match status" value="1"/>
</dbReference>
<dbReference type="SUPFAM" id="SSF55154">
    <property type="entry name" value="CYTH-like phosphatases"/>
    <property type="match status" value="1"/>
</dbReference>
<dbReference type="PIRSF" id="PIRSF016487">
    <property type="entry name" value="CYTH_UCP016487"/>
    <property type="match status" value="1"/>
</dbReference>
<dbReference type="Gene3D" id="2.40.320.10">
    <property type="entry name" value="Hypothetical Protein Pfu-838710-001"/>
    <property type="match status" value="1"/>
</dbReference>
<dbReference type="PANTHER" id="PTHR40114">
    <property type="entry name" value="SLR0698 PROTEIN"/>
    <property type="match status" value="1"/>
</dbReference>
<dbReference type="Proteomes" id="UP000236654">
    <property type="component" value="Unassembled WGS sequence"/>
</dbReference>
<dbReference type="Pfam" id="PF01928">
    <property type="entry name" value="CYTH"/>
    <property type="match status" value="1"/>
</dbReference>
<gene>
    <name evidence="3" type="ORF">CW751_12610</name>
</gene>
<comment type="caution">
    <text evidence="3">The sequence shown here is derived from an EMBL/GenBank/DDBJ whole genome shotgun (WGS) entry which is preliminary data.</text>
</comment>
<feature type="active site" description="Proton acceptor" evidence="1">
    <location>
        <position position="31"/>
    </location>
</feature>
<evidence type="ECO:0000313" key="4">
    <source>
        <dbReference type="Proteomes" id="UP000236654"/>
    </source>
</evidence>
<name>A0A2I0R014_9FLAO</name>
<organism evidence="3 4">
    <name type="scientific">Brumimicrobium salinarum</name>
    <dbReference type="NCBI Taxonomy" id="2058658"/>
    <lineage>
        <taxon>Bacteria</taxon>
        <taxon>Pseudomonadati</taxon>
        <taxon>Bacteroidota</taxon>
        <taxon>Flavobacteriia</taxon>
        <taxon>Flavobacteriales</taxon>
        <taxon>Crocinitomicaceae</taxon>
        <taxon>Brumimicrobium</taxon>
    </lineage>
</organism>
<protein>
    <submittedName>
        <fullName evidence="3">Adenylate cyclase</fullName>
    </submittedName>
</protein>
<dbReference type="InterPro" id="IPR033469">
    <property type="entry name" value="CYTH-like_dom_sf"/>
</dbReference>
<accession>A0A2I0R014</accession>
<dbReference type="RefSeq" id="WP_101335388.1">
    <property type="nucleotide sequence ID" value="NZ_PJNI01000016.1"/>
</dbReference>
<proteinExistence type="predicted"/>
<dbReference type="SMART" id="SM01118">
    <property type="entry name" value="CYTH"/>
    <property type="match status" value="1"/>
</dbReference>
<dbReference type="InterPro" id="IPR012042">
    <property type="entry name" value="NeuTTM/CthTTM-like"/>
</dbReference>
<dbReference type="EMBL" id="PJNI01000016">
    <property type="protein sequence ID" value="PKR79918.1"/>
    <property type="molecule type" value="Genomic_DNA"/>
</dbReference>
<keyword evidence="4" id="KW-1185">Reference proteome</keyword>
<evidence type="ECO:0000313" key="3">
    <source>
        <dbReference type="EMBL" id="PKR79918.1"/>
    </source>
</evidence>
<evidence type="ECO:0000259" key="2">
    <source>
        <dbReference type="PROSITE" id="PS51707"/>
    </source>
</evidence>
<sequence>MGVEIERKFLVDEAIWADEKPKTGVRICQGYLLKSKEKTVRIRTKTCAQYSKGFITIKGATEGFSRLEYEYEIPFSEAEELLAEFCPKKIIKTRYELKLNEFVWEVDEFESPQSGLILAEIELLNEAQSFGRPKWLKKEVTGEAQYYNANML</sequence>
<evidence type="ECO:0000256" key="1">
    <source>
        <dbReference type="PIRSR" id="PIRSR016487-1"/>
    </source>
</evidence>
<dbReference type="OrthoDB" id="9805588at2"/>
<dbReference type="InterPro" id="IPR023577">
    <property type="entry name" value="CYTH_domain"/>
</dbReference>
<dbReference type="CDD" id="cd07891">
    <property type="entry name" value="CYTH-like_CthTTM-like_1"/>
    <property type="match status" value="1"/>
</dbReference>
<dbReference type="AlphaFoldDB" id="A0A2I0R014"/>
<dbReference type="PANTHER" id="PTHR40114:SF1">
    <property type="entry name" value="SLR0698 PROTEIN"/>
    <property type="match status" value="1"/>
</dbReference>